<dbReference type="Proteomes" id="UP000199352">
    <property type="component" value="Unassembled WGS sequence"/>
</dbReference>
<dbReference type="EMBL" id="FOFR01000004">
    <property type="protein sequence ID" value="SEQ62311.1"/>
    <property type="molecule type" value="Genomic_DNA"/>
</dbReference>
<proteinExistence type="predicted"/>
<organism evidence="1 2">
    <name type="scientific">Lentzea xinjiangensis</name>
    <dbReference type="NCBI Taxonomy" id="402600"/>
    <lineage>
        <taxon>Bacteria</taxon>
        <taxon>Bacillati</taxon>
        <taxon>Actinomycetota</taxon>
        <taxon>Actinomycetes</taxon>
        <taxon>Pseudonocardiales</taxon>
        <taxon>Pseudonocardiaceae</taxon>
        <taxon>Lentzea</taxon>
    </lineage>
</organism>
<accession>A0A1H9HIY7</accession>
<protein>
    <submittedName>
        <fullName evidence="1">Uncharacterized protein</fullName>
    </submittedName>
</protein>
<gene>
    <name evidence="1" type="ORF">SAMN05216188_10462</name>
</gene>
<reference evidence="2" key="1">
    <citation type="submission" date="2016-10" db="EMBL/GenBank/DDBJ databases">
        <authorList>
            <person name="Varghese N."/>
            <person name="Submissions S."/>
        </authorList>
    </citation>
    <scope>NUCLEOTIDE SEQUENCE [LARGE SCALE GENOMIC DNA]</scope>
    <source>
        <strain evidence="2">CGMCC 4.3525</strain>
    </source>
</reference>
<name>A0A1H9HIY7_9PSEU</name>
<dbReference type="STRING" id="402600.SAMN05216188_10462"/>
<dbReference type="AlphaFoldDB" id="A0A1H9HIY7"/>
<keyword evidence="2" id="KW-1185">Reference proteome</keyword>
<evidence type="ECO:0000313" key="1">
    <source>
        <dbReference type="EMBL" id="SEQ62311.1"/>
    </source>
</evidence>
<sequence>MQSEPSHGVRVKIGGNAHGPVVAGNGNVTHMNTATPEPEVASERGRRADLLAAYRVVVTTDVQRSSSRNNDGQRRMRRALEECVQAGAVALGVPQEVFEPVDRGDGLQVVMPEAVTLVDVLDTFVEGVAKALREHNQAASDAYRIDLRAAVHVGYVDQVGGEWSGTPLVHAARLVDAPEVKHVLGEAGDACLALVVSDAAKHVVDEGYCKVGPIGYRHLAVVVKETSCDAWWRLL</sequence>
<evidence type="ECO:0000313" key="2">
    <source>
        <dbReference type="Proteomes" id="UP000199352"/>
    </source>
</evidence>